<evidence type="ECO:0000313" key="2">
    <source>
        <dbReference type="EMBL" id="GMF25577.1"/>
    </source>
</evidence>
<name>A0A9W6TZC1_9STRA</name>
<dbReference type="Pfam" id="PF01593">
    <property type="entry name" value="Amino_oxidase"/>
    <property type="match status" value="2"/>
</dbReference>
<dbReference type="SUPFAM" id="SSF51905">
    <property type="entry name" value="FAD/NAD(P)-binding domain"/>
    <property type="match status" value="1"/>
</dbReference>
<dbReference type="PANTHER" id="PTHR10742:SF418">
    <property type="entry name" value="AMINE OXIDASE DOMAIN-CONTAINING PROTEIN"/>
    <property type="match status" value="1"/>
</dbReference>
<dbReference type="PANTHER" id="PTHR10742">
    <property type="entry name" value="FLAVIN MONOAMINE OXIDASE"/>
    <property type="match status" value="1"/>
</dbReference>
<dbReference type="EMBL" id="BSXT01000363">
    <property type="protein sequence ID" value="GMF25577.1"/>
    <property type="molecule type" value="Genomic_DNA"/>
</dbReference>
<evidence type="ECO:0000313" key="3">
    <source>
        <dbReference type="Proteomes" id="UP001165121"/>
    </source>
</evidence>
<organism evidence="2 3">
    <name type="scientific">Phytophthora fragariaefolia</name>
    <dbReference type="NCBI Taxonomy" id="1490495"/>
    <lineage>
        <taxon>Eukaryota</taxon>
        <taxon>Sar</taxon>
        <taxon>Stramenopiles</taxon>
        <taxon>Oomycota</taxon>
        <taxon>Peronosporomycetes</taxon>
        <taxon>Peronosporales</taxon>
        <taxon>Peronosporaceae</taxon>
        <taxon>Phytophthora</taxon>
    </lineage>
</organism>
<dbReference type="Gene3D" id="3.50.50.60">
    <property type="entry name" value="FAD/NAD(P)-binding domain"/>
    <property type="match status" value="2"/>
</dbReference>
<feature type="domain" description="Amine oxidase" evidence="1">
    <location>
        <begin position="251"/>
        <end position="563"/>
    </location>
</feature>
<gene>
    <name evidence="2" type="ORF">Pfra01_000460800</name>
</gene>
<dbReference type="SUPFAM" id="SSF54373">
    <property type="entry name" value="FAD-linked reductases, C-terminal domain"/>
    <property type="match status" value="1"/>
</dbReference>
<comment type="caution">
    <text evidence="2">The sequence shown here is derived from an EMBL/GenBank/DDBJ whole genome shotgun (WGS) entry which is preliminary data.</text>
</comment>
<reference evidence="2" key="1">
    <citation type="submission" date="2023-04" db="EMBL/GenBank/DDBJ databases">
        <title>Phytophthora fragariaefolia NBRC 109709.</title>
        <authorList>
            <person name="Ichikawa N."/>
            <person name="Sato H."/>
            <person name="Tonouchi N."/>
        </authorList>
    </citation>
    <scope>NUCLEOTIDE SEQUENCE</scope>
    <source>
        <strain evidence="2">NBRC 109709</strain>
    </source>
</reference>
<dbReference type="InterPro" id="IPR050281">
    <property type="entry name" value="Flavin_monoamine_oxidase"/>
</dbReference>
<proteinExistence type="predicted"/>
<dbReference type="GO" id="GO:0016491">
    <property type="term" value="F:oxidoreductase activity"/>
    <property type="evidence" value="ECO:0007669"/>
    <property type="project" value="InterPro"/>
</dbReference>
<dbReference type="OrthoDB" id="5046242at2759"/>
<keyword evidence="3" id="KW-1185">Reference proteome</keyword>
<dbReference type="Proteomes" id="UP001165121">
    <property type="component" value="Unassembled WGS sequence"/>
</dbReference>
<feature type="domain" description="Amine oxidase" evidence="1">
    <location>
        <begin position="18"/>
        <end position="89"/>
    </location>
</feature>
<accession>A0A9W6TZC1</accession>
<dbReference type="AlphaFoldDB" id="A0A9W6TZC1"/>
<dbReference type="InterPro" id="IPR036188">
    <property type="entry name" value="FAD/NAD-bd_sf"/>
</dbReference>
<protein>
    <submittedName>
        <fullName evidence="2">Unnamed protein product</fullName>
    </submittedName>
</protein>
<dbReference type="InterPro" id="IPR002937">
    <property type="entry name" value="Amino_oxidase"/>
</dbReference>
<sequence length="570" mass="62593">MADELPEYHDVVVIGAGVAGLRCASQLMKAQGVTDVLVVEASGRVGGRVMNDTSFIPGMSIEVGAEFMHGANTTLTRLAEEHHIGTREIFTWAQVRTQCQSMHDISRASDVASFGRPFARLRAFGGTVLVSLSLVRAHPGEVSLDSYIPQKVDNMHAVAIEESVQPYSRFHVGLLLDQGDGGPTEPAPDGGIGYYYVGDQKRMLKYDDDDEEFLKFNLSVADLSDLENIDQIPPEKSMRDYFNEVGLSASMMKLCEAGYANTAGGPLEDISMRTTCRYEKQWIELEDEGDFRVVPSFMRFVDLFAEGVTTRLNWPVASVDYSQSDRILVTSTSGKQLSCRTLVVTVSTAVFSKIVYTPVIPQEKVAAVKSFDMRRAGKVLLHMSSRFWPVDAHGVICSDCFLPEFWFNSSKGIGHLKPNGDKLCVETPSSEPETEDAAESDKVQYLITGYAGALYAESFVGVDRGKIIESFLDQLDMIYGTVDEPKPAHKHFVRGMYKDWGDEPWIGGGYAFPRVGQSDTASQDLAAPVDGRIFFAGEATAFEQPGMSVHAAIDTGTRASTQVVRALQEQ</sequence>
<evidence type="ECO:0000259" key="1">
    <source>
        <dbReference type="Pfam" id="PF01593"/>
    </source>
</evidence>